<evidence type="ECO:0000313" key="3">
    <source>
        <dbReference type="Proteomes" id="UP000216057"/>
    </source>
</evidence>
<reference evidence="2 4" key="2">
    <citation type="submission" date="2020-10" db="EMBL/GenBank/DDBJ databases">
        <title>Genome sequencing of Bifidobacterium eulemuris_DSMZ_100216.</title>
        <authorList>
            <person name="Kim J."/>
        </authorList>
    </citation>
    <scope>NUCLEOTIDE SEQUENCE [LARGE SCALE GENOMIC DNA]</scope>
    <source>
        <strain evidence="2 4">DSM 100216</strain>
    </source>
</reference>
<dbReference type="RefSeq" id="WP_094636809.1">
    <property type="nucleotide sequence ID" value="NZ_CP062938.1"/>
</dbReference>
<dbReference type="Proteomes" id="UP000216057">
    <property type="component" value="Unassembled WGS sequence"/>
</dbReference>
<reference evidence="1 3" key="1">
    <citation type="journal article" date="2017" name="BMC Genomics">
        <title>Comparative genomic and phylogenomic analyses of the Bifidobacteriaceae family.</title>
        <authorList>
            <person name="Lugli G.A."/>
            <person name="Milani C."/>
            <person name="Turroni F."/>
            <person name="Duranti S."/>
            <person name="Mancabelli L."/>
            <person name="Mangifesta M."/>
            <person name="Ferrario C."/>
            <person name="Modesto M."/>
            <person name="Mattarelli P."/>
            <person name="Jiri K."/>
            <person name="van Sinderen D."/>
            <person name="Ventura M."/>
        </authorList>
    </citation>
    <scope>NUCLEOTIDE SEQUENCE [LARGE SCALE GENOMIC DNA]</scope>
    <source>
        <strain evidence="1 3">DSM 100216</strain>
    </source>
</reference>
<dbReference type="Proteomes" id="UP000593943">
    <property type="component" value="Chromosome"/>
</dbReference>
<sequence>MSDEPIAFEALNESEAAKRCGMSLKSFKKVYGDLCRTPVDLDGRELRMKQYSSVQLAQRFNAFKYAEPGTY</sequence>
<organism evidence="1 3">
    <name type="scientific">Bifidobacterium eulemuris</name>
    <dbReference type="NCBI Taxonomy" id="1765219"/>
    <lineage>
        <taxon>Bacteria</taxon>
        <taxon>Bacillati</taxon>
        <taxon>Actinomycetota</taxon>
        <taxon>Actinomycetes</taxon>
        <taxon>Bifidobacteriales</taxon>
        <taxon>Bifidobacteriaceae</taxon>
        <taxon>Bifidobacterium</taxon>
    </lineage>
</organism>
<accession>A0A261G9X2</accession>
<dbReference type="KEGG" id="beu:BE0216_04075"/>
<dbReference type="EMBL" id="MWWZ01000006">
    <property type="protein sequence ID" value="OZG68210.1"/>
    <property type="molecule type" value="Genomic_DNA"/>
</dbReference>
<keyword evidence="4" id="KW-1185">Reference proteome</keyword>
<gene>
    <name evidence="2" type="ORF">BE0216_04075</name>
    <name evidence="1" type="ORF">BEUL_1223</name>
</gene>
<evidence type="ECO:0000313" key="2">
    <source>
        <dbReference type="EMBL" id="QOL31733.1"/>
    </source>
</evidence>
<name>A0A261G9X2_9BIFI</name>
<evidence type="ECO:0000313" key="4">
    <source>
        <dbReference type="Proteomes" id="UP000593943"/>
    </source>
</evidence>
<dbReference type="EMBL" id="CP062938">
    <property type="protein sequence ID" value="QOL31733.1"/>
    <property type="molecule type" value="Genomic_DNA"/>
</dbReference>
<protein>
    <submittedName>
        <fullName evidence="1">Uncharacterized protein</fullName>
    </submittedName>
</protein>
<dbReference type="AlphaFoldDB" id="A0A261G9X2"/>
<proteinExistence type="predicted"/>
<evidence type="ECO:0000313" key="1">
    <source>
        <dbReference type="EMBL" id="OZG68210.1"/>
    </source>
</evidence>